<dbReference type="AlphaFoldDB" id="A0A9P4USM7"/>
<dbReference type="EMBL" id="ML996374">
    <property type="protein sequence ID" value="KAF2726897.1"/>
    <property type="molecule type" value="Genomic_DNA"/>
</dbReference>
<name>A0A9P4USM7_9PLEO</name>
<gene>
    <name evidence="2" type="ORF">EJ04DRAFT_529874</name>
</gene>
<keyword evidence="3" id="KW-1185">Reference proteome</keyword>
<keyword evidence="1" id="KW-1133">Transmembrane helix</keyword>
<keyword evidence="1" id="KW-0812">Transmembrane</keyword>
<sequence>MAFNPKKFIFQAAVLHRLIIPEPAAARGRTSWIVCCSLAILCLVQTAITTKFLIQKYMDLYRSAFAVIDALIASSMIAILAWQRKKNVRVKRVCEEPCSMLRTSAAVPFTC</sequence>
<organism evidence="2 3">
    <name type="scientific">Polyplosphaeria fusca</name>
    <dbReference type="NCBI Taxonomy" id="682080"/>
    <lineage>
        <taxon>Eukaryota</taxon>
        <taxon>Fungi</taxon>
        <taxon>Dikarya</taxon>
        <taxon>Ascomycota</taxon>
        <taxon>Pezizomycotina</taxon>
        <taxon>Dothideomycetes</taxon>
        <taxon>Pleosporomycetidae</taxon>
        <taxon>Pleosporales</taxon>
        <taxon>Tetraplosphaeriaceae</taxon>
        <taxon>Polyplosphaeria</taxon>
    </lineage>
</organism>
<feature type="transmembrane region" description="Helical" evidence="1">
    <location>
        <begin position="60"/>
        <end position="82"/>
    </location>
</feature>
<evidence type="ECO:0000313" key="2">
    <source>
        <dbReference type="EMBL" id="KAF2726897.1"/>
    </source>
</evidence>
<protein>
    <submittedName>
        <fullName evidence="2">Uncharacterized protein</fullName>
    </submittedName>
</protein>
<dbReference type="Proteomes" id="UP000799444">
    <property type="component" value="Unassembled WGS sequence"/>
</dbReference>
<proteinExistence type="predicted"/>
<feature type="transmembrane region" description="Helical" evidence="1">
    <location>
        <begin position="32"/>
        <end position="54"/>
    </location>
</feature>
<reference evidence="2" key="1">
    <citation type="journal article" date="2020" name="Stud. Mycol.">
        <title>101 Dothideomycetes genomes: a test case for predicting lifestyles and emergence of pathogens.</title>
        <authorList>
            <person name="Haridas S."/>
            <person name="Albert R."/>
            <person name="Binder M."/>
            <person name="Bloem J."/>
            <person name="Labutti K."/>
            <person name="Salamov A."/>
            <person name="Andreopoulos B."/>
            <person name="Baker S."/>
            <person name="Barry K."/>
            <person name="Bills G."/>
            <person name="Bluhm B."/>
            <person name="Cannon C."/>
            <person name="Castanera R."/>
            <person name="Culley D."/>
            <person name="Daum C."/>
            <person name="Ezra D."/>
            <person name="Gonzalez J."/>
            <person name="Henrissat B."/>
            <person name="Kuo A."/>
            <person name="Liang C."/>
            <person name="Lipzen A."/>
            <person name="Lutzoni F."/>
            <person name="Magnuson J."/>
            <person name="Mondo S."/>
            <person name="Nolan M."/>
            <person name="Ohm R."/>
            <person name="Pangilinan J."/>
            <person name="Park H.-J."/>
            <person name="Ramirez L."/>
            <person name="Alfaro M."/>
            <person name="Sun H."/>
            <person name="Tritt A."/>
            <person name="Yoshinaga Y."/>
            <person name="Zwiers L.-H."/>
            <person name="Turgeon B."/>
            <person name="Goodwin S."/>
            <person name="Spatafora J."/>
            <person name="Crous P."/>
            <person name="Grigoriev I."/>
        </authorList>
    </citation>
    <scope>NUCLEOTIDE SEQUENCE</scope>
    <source>
        <strain evidence="2">CBS 125425</strain>
    </source>
</reference>
<comment type="caution">
    <text evidence="2">The sequence shown here is derived from an EMBL/GenBank/DDBJ whole genome shotgun (WGS) entry which is preliminary data.</text>
</comment>
<keyword evidence="1" id="KW-0472">Membrane</keyword>
<evidence type="ECO:0000313" key="3">
    <source>
        <dbReference type="Proteomes" id="UP000799444"/>
    </source>
</evidence>
<accession>A0A9P4USM7</accession>
<evidence type="ECO:0000256" key="1">
    <source>
        <dbReference type="SAM" id="Phobius"/>
    </source>
</evidence>